<gene>
    <name evidence="1" type="ORF">T440DRAFT_510024</name>
</gene>
<evidence type="ECO:0000313" key="2">
    <source>
        <dbReference type="Proteomes" id="UP000799423"/>
    </source>
</evidence>
<evidence type="ECO:0008006" key="3">
    <source>
        <dbReference type="Google" id="ProtNLM"/>
    </source>
</evidence>
<keyword evidence="2" id="KW-1185">Reference proteome</keyword>
<dbReference type="AlphaFoldDB" id="A0A6A7AWV1"/>
<sequence>MDPLSITASIVGILAAAAKIGEMLHGVISTAKDAPQVLKSLACEVREIRAACLALHTLIDEISSAPVRRAALIQIEDLAITFTGTVLTLSELEEALAPFSISHGRRTPLKLRLRWNQAEGSCMKIVDRLQRHKVSISLMLNILQCASDYDADRSQNALMATISILLDSNRDLCSRFRNLEQSVIARKTNATIATDTSCSLHNKDDTIISIPISQPDTNVTDPAISRPPYFTFEDDLQASRVYRAARKNGSSGPSSITSAIRTQTWSAFSGLCLADISVISVIALPLYAGDIPNQSQHYIFGSGSPVAALSGADAQMRPTQQLKDTGFWTQDLDSMLHHGVLTPDANPCGRRFPVIRSQQIQAHPKYALSAASLHSSKYVKHKHLEHTCNTCQTAPYHAVGLGIMFNRDFNRKHQVLYSFGFNGSSLVQGTSVFDECVPMVQYGESGARRRLGVPLVAVEEEEEQ</sequence>
<reference evidence="1" key="1">
    <citation type="submission" date="2020-01" db="EMBL/GenBank/DDBJ databases">
        <authorList>
            <consortium name="DOE Joint Genome Institute"/>
            <person name="Haridas S."/>
            <person name="Albert R."/>
            <person name="Binder M."/>
            <person name="Bloem J."/>
            <person name="Labutti K."/>
            <person name="Salamov A."/>
            <person name="Andreopoulos B."/>
            <person name="Baker S.E."/>
            <person name="Barry K."/>
            <person name="Bills G."/>
            <person name="Bluhm B.H."/>
            <person name="Cannon C."/>
            <person name="Castanera R."/>
            <person name="Culley D.E."/>
            <person name="Daum C."/>
            <person name="Ezra D."/>
            <person name="Gonzalez J.B."/>
            <person name="Henrissat B."/>
            <person name="Kuo A."/>
            <person name="Liang C."/>
            <person name="Lipzen A."/>
            <person name="Lutzoni F."/>
            <person name="Magnuson J."/>
            <person name="Mondo S."/>
            <person name="Nolan M."/>
            <person name="Ohm R."/>
            <person name="Pangilinan J."/>
            <person name="Park H.-J."/>
            <person name="Ramirez L."/>
            <person name="Alfaro M."/>
            <person name="Sun H."/>
            <person name="Tritt A."/>
            <person name="Yoshinaga Y."/>
            <person name="Zwiers L.-H."/>
            <person name="Turgeon B.G."/>
            <person name="Goodwin S.B."/>
            <person name="Spatafora J.W."/>
            <person name="Crous P.W."/>
            <person name="Grigoriev I.V."/>
        </authorList>
    </citation>
    <scope>NUCLEOTIDE SEQUENCE</scope>
    <source>
        <strain evidence="1">IPT5</strain>
    </source>
</reference>
<dbReference type="Proteomes" id="UP000799423">
    <property type="component" value="Unassembled WGS sequence"/>
</dbReference>
<name>A0A6A7AWV1_9PLEO</name>
<proteinExistence type="predicted"/>
<evidence type="ECO:0000313" key="1">
    <source>
        <dbReference type="EMBL" id="KAF2847552.1"/>
    </source>
</evidence>
<protein>
    <recommendedName>
        <fullName evidence="3">Fungal N-terminal domain-containing protein</fullName>
    </recommendedName>
</protein>
<accession>A0A6A7AWV1</accession>
<dbReference type="EMBL" id="MU006324">
    <property type="protein sequence ID" value="KAF2847552.1"/>
    <property type="molecule type" value="Genomic_DNA"/>
</dbReference>
<organism evidence="1 2">
    <name type="scientific">Plenodomus tracheiphilus IPT5</name>
    <dbReference type="NCBI Taxonomy" id="1408161"/>
    <lineage>
        <taxon>Eukaryota</taxon>
        <taxon>Fungi</taxon>
        <taxon>Dikarya</taxon>
        <taxon>Ascomycota</taxon>
        <taxon>Pezizomycotina</taxon>
        <taxon>Dothideomycetes</taxon>
        <taxon>Pleosporomycetidae</taxon>
        <taxon>Pleosporales</taxon>
        <taxon>Pleosporineae</taxon>
        <taxon>Leptosphaeriaceae</taxon>
        <taxon>Plenodomus</taxon>
    </lineage>
</organism>
<dbReference type="OrthoDB" id="19923at2759"/>